<reference evidence="1" key="1">
    <citation type="journal article" date="2020" name="mSystems">
        <title>Genome- and Community-Level Interaction Insights into Carbon Utilization and Element Cycling Functions of Hydrothermarchaeota in Hydrothermal Sediment.</title>
        <authorList>
            <person name="Zhou Z."/>
            <person name="Liu Y."/>
            <person name="Xu W."/>
            <person name="Pan J."/>
            <person name="Luo Z.H."/>
            <person name="Li M."/>
        </authorList>
    </citation>
    <scope>NUCLEOTIDE SEQUENCE [LARGE SCALE GENOMIC DNA]</scope>
    <source>
        <strain evidence="1">SpSt-413</strain>
    </source>
</reference>
<protein>
    <submittedName>
        <fullName evidence="1">Uncharacterized protein</fullName>
    </submittedName>
</protein>
<organism evidence="1">
    <name type="scientific">Fundidesulfovibrio putealis</name>
    <dbReference type="NCBI Taxonomy" id="270496"/>
    <lineage>
        <taxon>Bacteria</taxon>
        <taxon>Pseudomonadati</taxon>
        <taxon>Thermodesulfobacteriota</taxon>
        <taxon>Desulfovibrionia</taxon>
        <taxon>Desulfovibrionales</taxon>
        <taxon>Desulfovibrionaceae</taxon>
        <taxon>Fundidesulfovibrio</taxon>
    </lineage>
</organism>
<accession>A0A7C4EHR2</accession>
<proteinExistence type="predicted"/>
<evidence type="ECO:0000313" key="1">
    <source>
        <dbReference type="EMBL" id="HGG92404.1"/>
    </source>
</evidence>
<name>A0A7C4EHR2_9BACT</name>
<dbReference type="EMBL" id="DSRP01000386">
    <property type="protein sequence ID" value="HGG92404.1"/>
    <property type="molecule type" value="Genomic_DNA"/>
</dbReference>
<comment type="caution">
    <text evidence="1">The sequence shown here is derived from an EMBL/GenBank/DDBJ whole genome shotgun (WGS) entry which is preliminary data.</text>
</comment>
<dbReference type="AlphaFoldDB" id="A0A7C4EHR2"/>
<sequence>MEIPLLHIIDYLVAKYLHHRDIPTHLTVKKIAALAGENKVHLAAYYSDAHKHYCRCKSLLKTGHLRDSASYVEKENDLNEHLKQYLRNIAKDFFSVLTEYFVSNRRSKPVLSLRIPFVHDDDDYVYTIFRQNGNMLPPPFKVQDSQLLWKVRDTDSAQYCNNIPAMAGRRPTQFTHPRLRQECAQSYSRPLVERLRLRRRHGLDPGWNACWIPVDPSQQQASPEHCYRSSLAAPVSIHSSEMPEVLRQTLGLDGDNVACIFGFLTVDSPEYRYFRASDHDVMALFCNFFTPFLLTQTIFTSSISRYHMPKQLSPCLDFLSG</sequence>
<gene>
    <name evidence="1" type="ORF">ENR59_05570</name>
</gene>